<sequence length="109" mass="12086">MTAMAAGVLYAVSLDVDSAVIDEYLVWLRAHMREIAALPGFTSAQLFEQDEPPAQPGRVALSVHYTLRDEQALADYLRDHAPRMRADGLARFGGRFNATRQVLRQIDAA</sequence>
<reference evidence="1 2" key="1">
    <citation type="submission" date="2020-11" db="EMBL/GenBank/DDBJ databases">
        <title>Draft Genome Sequence and Secondary Metabolite Biosynthetic Potential of the Lysobacter niastensis Type strain DSM 18481.</title>
        <authorList>
            <person name="Turrini P."/>
            <person name="Artuso I."/>
            <person name="Tescari M."/>
            <person name="Lugli G.A."/>
            <person name="Frangipani E."/>
            <person name="Ventura M."/>
            <person name="Visca P."/>
        </authorList>
    </citation>
    <scope>NUCLEOTIDE SEQUENCE [LARGE SCALE GENOMIC DNA]</scope>
    <source>
        <strain evidence="1 2">DSM 18481</strain>
    </source>
</reference>
<protein>
    <submittedName>
        <fullName evidence="1">DUF4286 family protein</fullName>
    </submittedName>
</protein>
<dbReference type="InterPro" id="IPR025563">
    <property type="entry name" value="DUF4286"/>
</dbReference>
<evidence type="ECO:0000313" key="2">
    <source>
        <dbReference type="Proteomes" id="UP001429984"/>
    </source>
</evidence>
<gene>
    <name evidence="1" type="ORF">IU514_03165</name>
</gene>
<keyword evidence="2" id="KW-1185">Reference proteome</keyword>
<accession>A0ABS0B3G3</accession>
<comment type="caution">
    <text evidence="1">The sequence shown here is derived from an EMBL/GenBank/DDBJ whole genome shotgun (WGS) entry which is preliminary data.</text>
</comment>
<name>A0ABS0B3G3_9GAMM</name>
<evidence type="ECO:0000313" key="1">
    <source>
        <dbReference type="EMBL" id="MBF6023020.1"/>
    </source>
</evidence>
<dbReference type="Pfam" id="PF14114">
    <property type="entry name" value="DUF4286"/>
    <property type="match status" value="1"/>
</dbReference>
<dbReference type="Proteomes" id="UP001429984">
    <property type="component" value="Unassembled WGS sequence"/>
</dbReference>
<dbReference type="EMBL" id="JADLZT010000002">
    <property type="protein sequence ID" value="MBF6023020.1"/>
    <property type="molecule type" value="Genomic_DNA"/>
</dbReference>
<organism evidence="1 2">
    <name type="scientific">Lysobacter niastensis</name>
    <dbReference type="NCBI Taxonomy" id="380629"/>
    <lineage>
        <taxon>Bacteria</taxon>
        <taxon>Pseudomonadati</taxon>
        <taxon>Pseudomonadota</taxon>
        <taxon>Gammaproteobacteria</taxon>
        <taxon>Lysobacterales</taxon>
        <taxon>Lysobacteraceae</taxon>
        <taxon>Lysobacter</taxon>
    </lineage>
</organism>
<proteinExistence type="predicted"/>